<dbReference type="Proteomes" id="UP000692954">
    <property type="component" value="Unassembled WGS sequence"/>
</dbReference>
<proteinExistence type="predicted"/>
<dbReference type="EMBL" id="CAJJDN010000032">
    <property type="protein sequence ID" value="CAD8074969.1"/>
    <property type="molecule type" value="Genomic_DNA"/>
</dbReference>
<name>A0A8S1M5C0_9CILI</name>
<dbReference type="AlphaFoldDB" id="A0A8S1M5C0"/>
<accession>A0A8S1M5C0</accession>
<reference evidence="1" key="1">
    <citation type="submission" date="2021-01" db="EMBL/GenBank/DDBJ databases">
        <authorList>
            <consortium name="Genoscope - CEA"/>
            <person name="William W."/>
        </authorList>
    </citation>
    <scope>NUCLEOTIDE SEQUENCE</scope>
</reference>
<keyword evidence="2" id="KW-1185">Reference proteome</keyword>
<organism evidence="1 2">
    <name type="scientific">Paramecium sonneborni</name>
    <dbReference type="NCBI Taxonomy" id="65129"/>
    <lineage>
        <taxon>Eukaryota</taxon>
        <taxon>Sar</taxon>
        <taxon>Alveolata</taxon>
        <taxon>Ciliophora</taxon>
        <taxon>Intramacronucleata</taxon>
        <taxon>Oligohymenophorea</taxon>
        <taxon>Peniculida</taxon>
        <taxon>Parameciidae</taxon>
        <taxon>Paramecium</taxon>
    </lineage>
</organism>
<sequence length="158" mass="19267">MKILSRDCKLEDFYLDYAKLNIYFLKKMSKSSQFAELIVIVMELKNFQIKTPRIFLWNLNCILKKRKQFIDMKFFKTRAFGMTPKFPKQFYITLHMFGKRRYLFYFSKIFSSFNQFLCKNQQQGYYHKYYQIVGSKKKGYINTLIDKSTIIKYASLWS</sequence>
<evidence type="ECO:0000313" key="2">
    <source>
        <dbReference type="Proteomes" id="UP000692954"/>
    </source>
</evidence>
<gene>
    <name evidence="1" type="ORF">PSON_ATCC_30995.1.T0320369</name>
</gene>
<protein>
    <submittedName>
        <fullName evidence="1">Uncharacterized protein</fullName>
    </submittedName>
</protein>
<evidence type="ECO:0000313" key="1">
    <source>
        <dbReference type="EMBL" id="CAD8074969.1"/>
    </source>
</evidence>
<comment type="caution">
    <text evidence="1">The sequence shown here is derived from an EMBL/GenBank/DDBJ whole genome shotgun (WGS) entry which is preliminary data.</text>
</comment>